<protein>
    <submittedName>
        <fullName evidence="1">Uncharacterized protein</fullName>
    </submittedName>
</protein>
<dbReference type="AlphaFoldDB" id="A0A0B7BDP8"/>
<reference evidence="1" key="1">
    <citation type="submission" date="2014-12" db="EMBL/GenBank/DDBJ databases">
        <title>Insight into the proteome of Arion vulgaris.</title>
        <authorList>
            <person name="Aradska J."/>
            <person name="Bulat T."/>
            <person name="Smidak R."/>
            <person name="Sarate P."/>
            <person name="Gangsoo J."/>
            <person name="Sialana F."/>
            <person name="Bilban M."/>
            <person name="Lubec G."/>
        </authorList>
    </citation>
    <scope>NUCLEOTIDE SEQUENCE</scope>
    <source>
        <tissue evidence="1">Skin</tissue>
    </source>
</reference>
<sequence>MKCPCTHGQDTDPHGYGTLFGIMQQMLKCMHSDGSGGSLVKHFRHSSIHPTMF</sequence>
<organism evidence="1">
    <name type="scientific">Arion vulgaris</name>
    <dbReference type="NCBI Taxonomy" id="1028688"/>
    <lineage>
        <taxon>Eukaryota</taxon>
        <taxon>Metazoa</taxon>
        <taxon>Spiralia</taxon>
        <taxon>Lophotrochozoa</taxon>
        <taxon>Mollusca</taxon>
        <taxon>Gastropoda</taxon>
        <taxon>Heterobranchia</taxon>
        <taxon>Euthyneura</taxon>
        <taxon>Panpulmonata</taxon>
        <taxon>Eupulmonata</taxon>
        <taxon>Stylommatophora</taxon>
        <taxon>Helicina</taxon>
        <taxon>Arionoidea</taxon>
        <taxon>Arionidae</taxon>
        <taxon>Arion</taxon>
    </lineage>
</organism>
<dbReference type="EMBL" id="HACG01044122">
    <property type="protein sequence ID" value="CEK90987.1"/>
    <property type="molecule type" value="Transcribed_RNA"/>
</dbReference>
<proteinExistence type="predicted"/>
<accession>A0A0B7BDP8</accession>
<evidence type="ECO:0000313" key="1">
    <source>
        <dbReference type="EMBL" id="CEK90987.1"/>
    </source>
</evidence>
<gene>
    <name evidence="1" type="primary">ORF180321</name>
</gene>
<name>A0A0B7BDP8_9EUPU</name>